<sequence length="65" mass="7028">MTYQTTSWRKSSYSNPDKLIDCVEVAFGAAAVAVRDSKNADGPVLGFTPARWCAFLASAKADRLT</sequence>
<evidence type="ECO:0000313" key="2">
    <source>
        <dbReference type="EMBL" id="MCP2163467.1"/>
    </source>
</evidence>
<dbReference type="InterPro" id="IPR007278">
    <property type="entry name" value="DUF397"/>
</dbReference>
<proteinExistence type="predicted"/>
<dbReference type="AlphaFoldDB" id="A0AAE3G9Z4"/>
<gene>
    <name evidence="2" type="ORF">LX83_000307</name>
</gene>
<organism evidence="2 3">
    <name type="scientific">Goodfellowiella coeruleoviolacea</name>
    <dbReference type="NCBI Taxonomy" id="334858"/>
    <lineage>
        <taxon>Bacteria</taxon>
        <taxon>Bacillati</taxon>
        <taxon>Actinomycetota</taxon>
        <taxon>Actinomycetes</taxon>
        <taxon>Pseudonocardiales</taxon>
        <taxon>Pseudonocardiaceae</taxon>
        <taxon>Goodfellowiella</taxon>
    </lineage>
</organism>
<dbReference type="Proteomes" id="UP001206128">
    <property type="component" value="Unassembled WGS sequence"/>
</dbReference>
<dbReference type="RefSeq" id="WP_253766140.1">
    <property type="nucleotide sequence ID" value="NZ_JAMTCK010000001.1"/>
</dbReference>
<comment type="caution">
    <text evidence="2">The sequence shown here is derived from an EMBL/GenBank/DDBJ whole genome shotgun (WGS) entry which is preliminary data.</text>
</comment>
<dbReference type="Pfam" id="PF04149">
    <property type="entry name" value="DUF397"/>
    <property type="match status" value="1"/>
</dbReference>
<evidence type="ECO:0000313" key="3">
    <source>
        <dbReference type="Proteomes" id="UP001206128"/>
    </source>
</evidence>
<keyword evidence="3" id="KW-1185">Reference proteome</keyword>
<protein>
    <recommendedName>
        <fullName evidence="1">DUF397 domain-containing protein</fullName>
    </recommendedName>
</protein>
<evidence type="ECO:0000259" key="1">
    <source>
        <dbReference type="Pfam" id="PF04149"/>
    </source>
</evidence>
<feature type="domain" description="DUF397" evidence="1">
    <location>
        <begin position="7"/>
        <end position="60"/>
    </location>
</feature>
<dbReference type="EMBL" id="JAMTCK010000001">
    <property type="protein sequence ID" value="MCP2163467.1"/>
    <property type="molecule type" value="Genomic_DNA"/>
</dbReference>
<name>A0AAE3G9Z4_9PSEU</name>
<reference evidence="2" key="1">
    <citation type="submission" date="2022-06" db="EMBL/GenBank/DDBJ databases">
        <title>Genomic Encyclopedia of Archaeal and Bacterial Type Strains, Phase II (KMG-II): from individual species to whole genera.</title>
        <authorList>
            <person name="Goeker M."/>
        </authorList>
    </citation>
    <scope>NUCLEOTIDE SEQUENCE</scope>
    <source>
        <strain evidence="2">DSM 43935</strain>
    </source>
</reference>
<accession>A0AAE3G9Z4</accession>